<organism evidence="4 5">
    <name type="scientific">Cordyceps fumosorosea (strain ARSEF 2679)</name>
    <name type="common">Isaria fumosorosea</name>
    <dbReference type="NCBI Taxonomy" id="1081104"/>
    <lineage>
        <taxon>Eukaryota</taxon>
        <taxon>Fungi</taxon>
        <taxon>Dikarya</taxon>
        <taxon>Ascomycota</taxon>
        <taxon>Pezizomycotina</taxon>
        <taxon>Sordariomycetes</taxon>
        <taxon>Hypocreomycetidae</taxon>
        <taxon>Hypocreales</taxon>
        <taxon>Cordycipitaceae</taxon>
        <taxon>Cordyceps</taxon>
    </lineage>
</organism>
<name>A0A167TP36_CORFA</name>
<protein>
    <submittedName>
        <fullName evidence="4">Uncharacterized protein</fullName>
    </submittedName>
</protein>
<evidence type="ECO:0000256" key="2">
    <source>
        <dbReference type="SAM" id="Phobius"/>
    </source>
</evidence>
<dbReference type="OrthoDB" id="5386093at2759"/>
<feature type="compositionally biased region" description="Gly residues" evidence="1">
    <location>
        <begin position="316"/>
        <end position="325"/>
    </location>
</feature>
<feature type="chain" id="PRO_5007892644" evidence="3">
    <location>
        <begin position="32"/>
        <end position="382"/>
    </location>
</feature>
<keyword evidence="2" id="KW-0812">Transmembrane</keyword>
<dbReference type="GeneID" id="30022130"/>
<keyword evidence="3" id="KW-0732">Signal</keyword>
<evidence type="ECO:0000313" key="4">
    <source>
        <dbReference type="EMBL" id="OAA60799.1"/>
    </source>
</evidence>
<feature type="region of interest" description="Disordered" evidence="1">
    <location>
        <begin position="192"/>
        <end position="224"/>
    </location>
</feature>
<feature type="transmembrane region" description="Helical" evidence="2">
    <location>
        <begin position="229"/>
        <end position="252"/>
    </location>
</feature>
<dbReference type="Proteomes" id="UP000076744">
    <property type="component" value="Unassembled WGS sequence"/>
</dbReference>
<dbReference type="EMBL" id="AZHB01000014">
    <property type="protein sequence ID" value="OAA60799.1"/>
    <property type="molecule type" value="Genomic_DNA"/>
</dbReference>
<comment type="caution">
    <text evidence="4">The sequence shown here is derived from an EMBL/GenBank/DDBJ whole genome shotgun (WGS) entry which is preliminary data.</text>
</comment>
<evidence type="ECO:0000256" key="3">
    <source>
        <dbReference type="SAM" id="SignalP"/>
    </source>
</evidence>
<sequence>MAPRRSAARRPAFPIAASLLVSSAIIAPISGHALPHQTVAPTATADTLTWPIQSTLAPVIPPLLAGRDFNTVCGYIGGNPNLPATCIEGTHCVVDVEHNAIGCCPDEGDCTTGIFTGCVDDKNPGRSVVDPHIYTCGVGDVCYKNTFQGGFFQYGCGSASEMATTVAFTAAGKPAIAYTTVSVSLRPTVTLTTETSSDGRAPSSTLGRDSKPTGKNSTEVDGGVNHTSVIVGGTVGGAIALFLLFVLAAFLWRRKKNSKAAEAEEEPKFISRPLASPDNDYEDIDDMTDTRPAPKPPGPTSQSEEEIESWPIPPGTKGGVIGGANGVMETDKTPLTQHNALAPINNIDNFSPVDTGSVPRRGGERPFWQQTGGGRTRNLTRS</sequence>
<keyword evidence="2" id="KW-1133">Transmembrane helix</keyword>
<feature type="compositionally biased region" description="Polar residues" evidence="1">
    <location>
        <begin position="192"/>
        <end position="219"/>
    </location>
</feature>
<feature type="signal peptide" evidence="3">
    <location>
        <begin position="1"/>
        <end position="31"/>
    </location>
</feature>
<feature type="region of interest" description="Disordered" evidence="1">
    <location>
        <begin position="261"/>
        <end position="382"/>
    </location>
</feature>
<accession>A0A167TP36</accession>
<dbReference type="RefSeq" id="XP_018703470.1">
    <property type="nucleotide sequence ID" value="XM_018849443.1"/>
</dbReference>
<keyword evidence="5" id="KW-1185">Reference proteome</keyword>
<evidence type="ECO:0000313" key="5">
    <source>
        <dbReference type="Proteomes" id="UP000076744"/>
    </source>
</evidence>
<keyword evidence="2" id="KW-0472">Membrane</keyword>
<reference evidence="4 5" key="1">
    <citation type="journal article" date="2016" name="Genome Biol. Evol.">
        <title>Divergent and convergent evolution of fungal pathogenicity.</title>
        <authorList>
            <person name="Shang Y."/>
            <person name="Xiao G."/>
            <person name="Zheng P."/>
            <person name="Cen K."/>
            <person name="Zhan S."/>
            <person name="Wang C."/>
        </authorList>
    </citation>
    <scope>NUCLEOTIDE SEQUENCE [LARGE SCALE GENOMIC DNA]</scope>
    <source>
        <strain evidence="4 5">ARSEF 2679</strain>
    </source>
</reference>
<dbReference type="STRING" id="1081104.A0A167TP36"/>
<gene>
    <name evidence="4" type="ORF">ISF_05838</name>
</gene>
<proteinExistence type="predicted"/>
<dbReference type="AlphaFoldDB" id="A0A167TP36"/>
<evidence type="ECO:0000256" key="1">
    <source>
        <dbReference type="SAM" id="MobiDB-lite"/>
    </source>
</evidence>